<feature type="transmembrane region" description="Helical" evidence="6">
    <location>
        <begin position="540"/>
        <end position="564"/>
    </location>
</feature>
<dbReference type="InterPro" id="IPR036259">
    <property type="entry name" value="MFS_trans_sf"/>
</dbReference>
<accession>A0A5C3LNF7</accession>
<dbReference type="Gene3D" id="1.20.1250.20">
    <property type="entry name" value="MFS general substrate transporter like domains"/>
    <property type="match status" value="1"/>
</dbReference>
<dbReference type="PANTHER" id="PTHR23507:SF1">
    <property type="entry name" value="FI18259P1-RELATED"/>
    <property type="match status" value="1"/>
</dbReference>
<evidence type="ECO:0000256" key="4">
    <source>
        <dbReference type="ARBA" id="ARBA00023136"/>
    </source>
</evidence>
<dbReference type="GO" id="GO:0022857">
    <property type="term" value="F:transmembrane transporter activity"/>
    <property type="evidence" value="ECO:0007669"/>
    <property type="project" value="InterPro"/>
</dbReference>
<evidence type="ECO:0000256" key="1">
    <source>
        <dbReference type="ARBA" id="ARBA00004141"/>
    </source>
</evidence>
<keyword evidence="2 6" id="KW-0812">Transmembrane</keyword>
<feature type="transmembrane region" description="Helical" evidence="6">
    <location>
        <begin position="576"/>
        <end position="598"/>
    </location>
</feature>
<keyword evidence="8" id="KW-1185">Reference proteome</keyword>
<sequence>MAGTLSPADDPKVTSRQQRSKRTNSAYNVTQVEALALPDGPISEDAAELLEEFAGTHHHHELDGSYNGGDHSDDDRVDEWAGLPWWRKPSPLWLLGVIPVSALAQSSTLAPKIELYMTLVCRTQKPDVFGGNLSALTSSVDAASSLISPLVNAATSIASAGLPNSCVSDPTVQAQVAKLSAAVTTTMGVLTLLTTAWWGSLSDRKGRAYIMGISLLGLLVTDFNLINVYYFSKYMPGGYWFLLLGPVVEGILGGFSTATAAMHAYLADTTTESNRTRIFSLNLGLIFIGMALGPTMSSLIIRYTGGIISVFFVAAILHFSYAVFTWTILPESLSRAKMVQSRLDRERQLREEASDWSESDSTRTWVLRFKRIFQFLRPLSIFFPVRQPNPNPLKKPSRDWNLTCMAIAYGFTISVMGSYTYTFQYAQLTFAWTSETLGYYLSLVGGARAVFLIFVIPTAIKIFKPAPLIVEVPAPPESHSERQPLLSSTSSNPPDYTSNARMIKKELHSPTFELAVARVSLIAEILAYILMGLAPTGATFAMFGMIASLGVGFSPAIQTCVLALYASKGGTETGRLFGALSVVQALSSQVLGPAIYGLVFAKTVLYLPRAIFFVSVSGFIVSVMLLSLIRLPKHADMQRDIIAAAHANDSSGTDHTGTTEE</sequence>
<proteinExistence type="predicted"/>
<dbReference type="EMBL" id="ML210147">
    <property type="protein sequence ID" value="TFK30241.1"/>
    <property type="molecule type" value="Genomic_DNA"/>
</dbReference>
<dbReference type="AlphaFoldDB" id="A0A5C3LNF7"/>
<evidence type="ECO:0000256" key="2">
    <source>
        <dbReference type="ARBA" id="ARBA00022692"/>
    </source>
</evidence>
<gene>
    <name evidence="7" type="ORF">FA15DRAFT_663624</name>
</gene>
<feature type="transmembrane region" description="Helical" evidence="6">
    <location>
        <begin position="307"/>
        <end position="329"/>
    </location>
</feature>
<evidence type="ECO:0000256" key="3">
    <source>
        <dbReference type="ARBA" id="ARBA00022989"/>
    </source>
</evidence>
<reference evidence="7 8" key="1">
    <citation type="journal article" date="2019" name="Nat. Ecol. Evol.">
        <title>Megaphylogeny resolves global patterns of mushroom evolution.</title>
        <authorList>
            <person name="Varga T."/>
            <person name="Krizsan K."/>
            <person name="Foldi C."/>
            <person name="Dima B."/>
            <person name="Sanchez-Garcia M."/>
            <person name="Sanchez-Ramirez S."/>
            <person name="Szollosi G.J."/>
            <person name="Szarkandi J.G."/>
            <person name="Papp V."/>
            <person name="Albert L."/>
            <person name="Andreopoulos W."/>
            <person name="Angelini C."/>
            <person name="Antonin V."/>
            <person name="Barry K.W."/>
            <person name="Bougher N.L."/>
            <person name="Buchanan P."/>
            <person name="Buyck B."/>
            <person name="Bense V."/>
            <person name="Catcheside P."/>
            <person name="Chovatia M."/>
            <person name="Cooper J."/>
            <person name="Damon W."/>
            <person name="Desjardin D."/>
            <person name="Finy P."/>
            <person name="Geml J."/>
            <person name="Haridas S."/>
            <person name="Hughes K."/>
            <person name="Justo A."/>
            <person name="Karasinski D."/>
            <person name="Kautmanova I."/>
            <person name="Kiss B."/>
            <person name="Kocsube S."/>
            <person name="Kotiranta H."/>
            <person name="LaButti K.M."/>
            <person name="Lechner B.E."/>
            <person name="Liimatainen K."/>
            <person name="Lipzen A."/>
            <person name="Lukacs Z."/>
            <person name="Mihaltcheva S."/>
            <person name="Morgado L.N."/>
            <person name="Niskanen T."/>
            <person name="Noordeloos M.E."/>
            <person name="Ohm R.A."/>
            <person name="Ortiz-Santana B."/>
            <person name="Ovrebo C."/>
            <person name="Racz N."/>
            <person name="Riley R."/>
            <person name="Savchenko A."/>
            <person name="Shiryaev A."/>
            <person name="Soop K."/>
            <person name="Spirin V."/>
            <person name="Szebenyi C."/>
            <person name="Tomsovsky M."/>
            <person name="Tulloss R.E."/>
            <person name="Uehling J."/>
            <person name="Grigoriev I.V."/>
            <person name="Vagvolgyi C."/>
            <person name="Papp T."/>
            <person name="Martin F.M."/>
            <person name="Miettinen O."/>
            <person name="Hibbett D.S."/>
            <person name="Nagy L.G."/>
        </authorList>
    </citation>
    <scope>NUCLEOTIDE SEQUENCE [LARGE SCALE GENOMIC DNA]</scope>
    <source>
        <strain evidence="7 8">CBS 121175</strain>
    </source>
</reference>
<organism evidence="7 8">
    <name type="scientific">Coprinopsis marcescibilis</name>
    <name type="common">Agaric fungus</name>
    <name type="synonym">Psathyrella marcescibilis</name>
    <dbReference type="NCBI Taxonomy" id="230819"/>
    <lineage>
        <taxon>Eukaryota</taxon>
        <taxon>Fungi</taxon>
        <taxon>Dikarya</taxon>
        <taxon>Basidiomycota</taxon>
        <taxon>Agaricomycotina</taxon>
        <taxon>Agaricomycetes</taxon>
        <taxon>Agaricomycetidae</taxon>
        <taxon>Agaricales</taxon>
        <taxon>Agaricineae</taxon>
        <taxon>Psathyrellaceae</taxon>
        <taxon>Coprinopsis</taxon>
    </lineage>
</organism>
<feature type="transmembrane region" description="Helical" evidence="6">
    <location>
        <begin position="511"/>
        <end position="534"/>
    </location>
</feature>
<feature type="region of interest" description="Disordered" evidence="5">
    <location>
        <begin position="1"/>
        <end position="27"/>
    </location>
</feature>
<dbReference type="InterPro" id="IPR011701">
    <property type="entry name" value="MFS"/>
</dbReference>
<protein>
    <submittedName>
        <fullName evidence="7">MFS general substrate transporter</fullName>
    </submittedName>
</protein>
<feature type="transmembrane region" description="Helical" evidence="6">
    <location>
        <begin position="400"/>
        <end position="419"/>
    </location>
</feature>
<evidence type="ECO:0000256" key="6">
    <source>
        <dbReference type="SAM" id="Phobius"/>
    </source>
</evidence>
<feature type="transmembrane region" description="Helical" evidence="6">
    <location>
        <begin position="238"/>
        <end position="266"/>
    </location>
</feature>
<evidence type="ECO:0000256" key="5">
    <source>
        <dbReference type="SAM" id="MobiDB-lite"/>
    </source>
</evidence>
<evidence type="ECO:0000313" key="8">
    <source>
        <dbReference type="Proteomes" id="UP000307440"/>
    </source>
</evidence>
<evidence type="ECO:0000313" key="7">
    <source>
        <dbReference type="EMBL" id="TFK30241.1"/>
    </source>
</evidence>
<feature type="transmembrane region" description="Helical" evidence="6">
    <location>
        <begin position="278"/>
        <end position="301"/>
    </location>
</feature>
<feature type="transmembrane region" description="Helical" evidence="6">
    <location>
        <begin position="439"/>
        <end position="460"/>
    </location>
</feature>
<keyword evidence="3 6" id="KW-1133">Transmembrane helix</keyword>
<dbReference type="PANTHER" id="PTHR23507">
    <property type="entry name" value="ZGC:174356"/>
    <property type="match status" value="1"/>
</dbReference>
<name>A0A5C3LNF7_COPMA</name>
<dbReference type="Proteomes" id="UP000307440">
    <property type="component" value="Unassembled WGS sequence"/>
</dbReference>
<dbReference type="OrthoDB" id="3026777at2759"/>
<dbReference type="SUPFAM" id="SSF103473">
    <property type="entry name" value="MFS general substrate transporter"/>
    <property type="match status" value="1"/>
</dbReference>
<comment type="subcellular location">
    <subcellularLocation>
        <location evidence="1">Membrane</location>
        <topology evidence="1">Multi-pass membrane protein</topology>
    </subcellularLocation>
</comment>
<dbReference type="Pfam" id="PF07690">
    <property type="entry name" value="MFS_1"/>
    <property type="match status" value="1"/>
</dbReference>
<keyword evidence="4 6" id="KW-0472">Membrane</keyword>
<feature type="transmembrane region" description="Helical" evidence="6">
    <location>
        <begin position="208"/>
        <end position="232"/>
    </location>
</feature>
<dbReference type="GO" id="GO:0016020">
    <property type="term" value="C:membrane"/>
    <property type="evidence" value="ECO:0007669"/>
    <property type="project" value="UniProtKB-SubCell"/>
</dbReference>
<feature type="transmembrane region" description="Helical" evidence="6">
    <location>
        <begin position="610"/>
        <end position="629"/>
    </location>
</feature>
<feature type="transmembrane region" description="Helical" evidence="6">
    <location>
        <begin position="179"/>
        <end position="201"/>
    </location>
</feature>